<dbReference type="EMBL" id="CM001220">
    <property type="protein sequence ID" value="KEH29730.1"/>
    <property type="molecule type" value="Genomic_DNA"/>
</dbReference>
<organism evidence="1 3">
    <name type="scientific">Medicago truncatula</name>
    <name type="common">Barrel medic</name>
    <name type="synonym">Medicago tribuloides</name>
    <dbReference type="NCBI Taxonomy" id="3880"/>
    <lineage>
        <taxon>Eukaryota</taxon>
        <taxon>Viridiplantae</taxon>
        <taxon>Streptophyta</taxon>
        <taxon>Embryophyta</taxon>
        <taxon>Tracheophyta</taxon>
        <taxon>Spermatophyta</taxon>
        <taxon>Magnoliopsida</taxon>
        <taxon>eudicotyledons</taxon>
        <taxon>Gunneridae</taxon>
        <taxon>Pentapetalae</taxon>
        <taxon>rosids</taxon>
        <taxon>fabids</taxon>
        <taxon>Fabales</taxon>
        <taxon>Fabaceae</taxon>
        <taxon>Papilionoideae</taxon>
        <taxon>50 kb inversion clade</taxon>
        <taxon>NPAAA clade</taxon>
        <taxon>Hologalegina</taxon>
        <taxon>IRL clade</taxon>
        <taxon>Trifolieae</taxon>
        <taxon>Medicago</taxon>
    </lineage>
</organism>
<evidence type="ECO:0000313" key="1">
    <source>
        <dbReference type="EMBL" id="KEH29730.1"/>
    </source>
</evidence>
<accession>A0A072UV25</accession>
<reference evidence="1 3" key="1">
    <citation type="journal article" date="2011" name="Nature">
        <title>The Medicago genome provides insight into the evolution of rhizobial symbioses.</title>
        <authorList>
            <person name="Young N.D."/>
            <person name="Debelle F."/>
            <person name="Oldroyd G.E."/>
            <person name="Geurts R."/>
            <person name="Cannon S.B."/>
            <person name="Udvardi M.K."/>
            <person name="Benedito V.A."/>
            <person name="Mayer K.F."/>
            <person name="Gouzy J."/>
            <person name="Schoof H."/>
            <person name="Van de Peer Y."/>
            <person name="Proost S."/>
            <person name="Cook D.R."/>
            <person name="Meyers B.C."/>
            <person name="Spannagl M."/>
            <person name="Cheung F."/>
            <person name="De Mita S."/>
            <person name="Krishnakumar V."/>
            <person name="Gundlach H."/>
            <person name="Zhou S."/>
            <person name="Mudge J."/>
            <person name="Bharti A.K."/>
            <person name="Murray J.D."/>
            <person name="Naoumkina M.A."/>
            <person name="Rosen B."/>
            <person name="Silverstein K.A."/>
            <person name="Tang H."/>
            <person name="Rombauts S."/>
            <person name="Zhao P.X."/>
            <person name="Zhou P."/>
            <person name="Barbe V."/>
            <person name="Bardou P."/>
            <person name="Bechner M."/>
            <person name="Bellec A."/>
            <person name="Berger A."/>
            <person name="Berges H."/>
            <person name="Bidwell S."/>
            <person name="Bisseling T."/>
            <person name="Choisne N."/>
            <person name="Couloux A."/>
            <person name="Denny R."/>
            <person name="Deshpande S."/>
            <person name="Dai X."/>
            <person name="Doyle J.J."/>
            <person name="Dudez A.M."/>
            <person name="Farmer A.D."/>
            <person name="Fouteau S."/>
            <person name="Franken C."/>
            <person name="Gibelin C."/>
            <person name="Gish J."/>
            <person name="Goldstein S."/>
            <person name="Gonzalez A.J."/>
            <person name="Green P.J."/>
            <person name="Hallab A."/>
            <person name="Hartog M."/>
            <person name="Hua A."/>
            <person name="Humphray S.J."/>
            <person name="Jeong D.H."/>
            <person name="Jing Y."/>
            <person name="Jocker A."/>
            <person name="Kenton S.M."/>
            <person name="Kim D.J."/>
            <person name="Klee K."/>
            <person name="Lai H."/>
            <person name="Lang C."/>
            <person name="Lin S."/>
            <person name="Macmil S.L."/>
            <person name="Magdelenat G."/>
            <person name="Matthews L."/>
            <person name="McCorrison J."/>
            <person name="Monaghan E.L."/>
            <person name="Mun J.H."/>
            <person name="Najar F.Z."/>
            <person name="Nicholson C."/>
            <person name="Noirot C."/>
            <person name="O'Bleness M."/>
            <person name="Paule C.R."/>
            <person name="Poulain J."/>
            <person name="Prion F."/>
            <person name="Qin B."/>
            <person name="Qu C."/>
            <person name="Retzel E.F."/>
            <person name="Riddle C."/>
            <person name="Sallet E."/>
            <person name="Samain S."/>
            <person name="Samson N."/>
            <person name="Sanders I."/>
            <person name="Saurat O."/>
            <person name="Scarpelli C."/>
            <person name="Schiex T."/>
            <person name="Segurens B."/>
            <person name="Severin A.J."/>
            <person name="Sherrier D.J."/>
            <person name="Shi R."/>
            <person name="Sims S."/>
            <person name="Singer S.R."/>
            <person name="Sinharoy S."/>
            <person name="Sterck L."/>
            <person name="Viollet A."/>
            <person name="Wang B.B."/>
            <person name="Wang K."/>
            <person name="Wang M."/>
            <person name="Wang X."/>
            <person name="Warfsmann J."/>
            <person name="Weissenbach J."/>
            <person name="White D.D."/>
            <person name="White J.D."/>
            <person name="Wiley G.B."/>
            <person name="Wincker P."/>
            <person name="Xing Y."/>
            <person name="Yang L."/>
            <person name="Yao Z."/>
            <person name="Ying F."/>
            <person name="Zhai J."/>
            <person name="Zhou L."/>
            <person name="Zuber A."/>
            <person name="Denarie J."/>
            <person name="Dixon R.A."/>
            <person name="May G.D."/>
            <person name="Schwartz D.C."/>
            <person name="Rogers J."/>
            <person name="Quetier F."/>
            <person name="Town C.D."/>
            <person name="Roe B.A."/>
        </authorList>
    </citation>
    <scope>NUCLEOTIDE SEQUENCE [LARGE SCALE GENOMIC DNA]</scope>
    <source>
        <strain evidence="1">A17</strain>
        <strain evidence="2 3">cv. Jemalong A17</strain>
    </source>
</reference>
<gene>
    <name evidence="1" type="ordered locus">MTR_4g050255</name>
</gene>
<name>A0A072UV25_MEDTR</name>
<evidence type="ECO:0000313" key="3">
    <source>
        <dbReference type="Proteomes" id="UP000002051"/>
    </source>
</evidence>
<evidence type="ECO:0000313" key="2">
    <source>
        <dbReference type="EnsemblPlants" id="KEH29730"/>
    </source>
</evidence>
<dbReference type="EnsemblPlants" id="KEH29730">
    <property type="protein sequence ID" value="KEH29730"/>
    <property type="gene ID" value="MTR_4g050255"/>
</dbReference>
<dbReference type="HOGENOM" id="CLU_3017270_0_0_1"/>
<reference evidence="2" key="3">
    <citation type="submission" date="2015-04" db="UniProtKB">
        <authorList>
            <consortium name="EnsemblPlants"/>
        </authorList>
    </citation>
    <scope>IDENTIFICATION</scope>
    <source>
        <strain evidence="2">cv. Jemalong A17</strain>
    </source>
</reference>
<sequence>MAGRLSLSYADQMLCGRFSFGCGFGLLRLQVQFALGMPGFMKVAESCLVKYAWGFI</sequence>
<dbReference type="Proteomes" id="UP000002051">
    <property type="component" value="Chromosome 4"/>
</dbReference>
<keyword evidence="3" id="KW-1185">Reference proteome</keyword>
<proteinExistence type="predicted"/>
<protein>
    <submittedName>
        <fullName evidence="1 2">Uncharacterized protein</fullName>
    </submittedName>
</protein>
<reference evidence="1 3" key="2">
    <citation type="journal article" date="2014" name="BMC Genomics">
        <title>An improved genome release (version Mt4.0) for the model legume Medicago truncatula.</title>
        <authorList>
            <person name="Tang H."/>
            <person name="Krishnakumar V."/>
            <person name="Bidwell S."/>
            <person name="Rosen B."/>
            <person name="Chan A."/>
            <person name="Zhou S."/>
            <person name="Gentzbittel L."/>
            <person name="Childs K.L."/>
            <person name="Yandell M."/>
            <person name="Gundlach H."/>
            <person name="Mayer K.F."/>
            <person name="Schwartz D.C."/>
            <person name="Town C.D."/>
        </authorList>
    </citation>
    <scope>GENOME REANNOTATION</scope>
    <source>
        <strain evidence="1">A17</strain>
        <strain evidence="2 3">cv. Jemalong A17</strain>
    </source>
</reference>
<dbReference type="AlphaFoldDB" id="A0A072UV25"/>